<protein>
    <submittedName>
        <fullName evidence="1">Uncharacterized protein</fullName>
    </submittedName>
</protein>
<organism evidence="1">
    <name type="scientific">marine metagenome</name>
    <dbReference type="NCBI Taxonomy" id="408172"/>
    <lineage>
        <taxon>unclassified sequences</taxon>
        <taxon>metagenomes</taxon>
        <taxon>ecological metagenomes</taxon>
    </lineage>
</organism>
<evidence type="ECO:0000313" key="1">
    <source>
        <dbReference type="EMBL" id="SVB09181.1"/>
    </source>
</evidence>
<reference evidence="1" key="1">
    <citation type="submission" date="2018-05" db="EMBL/GenBank/DDBJ databases">
        <authorList>
            <person name="Lanie J.A."/>
            <person name="Ng W.-L."/>
            <person name="Kazmierczak K.M."/>
            <person name="Andrzejewski T.M."/>
            <person name="Davidsen T.M."/>
            <person name="Wayne K.J."/>
            <person name="Tettelin H."/>
            <person name="Glass J.I."/>
            <person name="Rusch D."/>
            <person name="Podicherti R."/>
            <person name="Tsui H.-C.T."/>
            <person name="Winkler M.E."/>
        </authorList>
    </citation>
    <scope>NUCLEOTIDE SEQUENCE</scope>
</reference>
<name>A0A382B6P5_9ZZZZ</name>
<dbReference type="EMBL" id="UINC01028349">
    <property type="protein sequence ID" value="SVB09181.1"/>
    <property type="molecule type" value="Genomic_DNA"/>
</dbReference>
<proteinExistence type="predicted"/>
<accession>A0A382B6P5</accession>
<gene>
    <name evidence="1" type="ORF">METZ01_LOCUS162035</name>
</gene>
<dbReference type="AlphaFoldDB" id="A0A382B6P5"/>
<sequence length="145" mass="16672">MLSNKSQYILSKIGIPLYKEAKGLTLDHEMPVHFFQKDNILTLHANPVEEYNQKEQNLLEAIINSISSNSRESFTGQLVCHQGKQALLSKKVDSSNDLKITIAFLNVERFSFDIDYIQSPSLLDMIKDTELKKNLWSKLKPFQKD</sequence>